<dbReference type="Pfam" id="PF01476">
    <property type="entry name" value="LysM"/>
    <property type="match status" value="1"/>
</dbReference>
<proteinExistence type="predicted"/>
<evidence type="ECO:0000259" key="3">
    <source>
        <dbReference type="PROSITE" id="PS51782"/>
    </source>
</evidence>
<evidence type="ECO:0000256" key="1">
    <source>
        <dbReference type="ARBA" id="ARBA00022669"/>
    </source>
</evidence>
<dbReference type="AlphaFoldDB" id="A0A6A6D8W1"/>
<accession>A0A6A6D8W1</accession>
<dbReference type="PANTHER" id="PTHR34997:SF1">
    <property type="entry name" value="PEPTIDOGLYCAN-BINDING LYSIN DOMAIN"/>
    <property type="match status" value="1"/>
</dbReference>
<reference evidence="4" key="1">
    <citation type="journal article" date="2020" name="Stud. Mycol.">
        <title>101 Dothideomycetes genomes: a test case for predicting lifestyles and emergence of pathogens.</title>
        <authorList>
            <person name="Haridas S."/>
            <person name="Albert R."/>
            <person name="Binder M."/>
            <person name="Bloem J."/>
            <person name="Labutti K."/>
            <person name="Salamov A."/>
            <person name="Andreopoulos B."/>
            <person name="Baker S."/>
            <person name="Barry K."/>
            <person name="Bills G."/>
            <person name="Bluhm B."/>
            <person name="Cannon C."/>
            <person name="Castanera R."/>
            <person name="Culley D."/>
            <person name="Daum C."/>
            <person name="Ezra D."/>
            <person name="Gonzalez J."/>
            <person name="Henrissat B."/>
            <person name="Kuo A."/>
            <person name="Liang C."/>
            <person name="Lipzen A."/>
            <person name="Lutzoni F."/>
            <person name="Magnuson J."/>
            <person name="Mondo S."/>
            <person name="Nolan M."/>
            <person name="Ohm R."/>
            <person name="Pangilinan J."/>
            <person name="Park H.-J."/>
            <person name="Ramirez L."/>
            <person name="Alfaro M."/>
            <person name="Sun H."/>
            <person name="Tritt A."/>
            <person name="Yoshinaga Y."/>
            <person name="Zwiers L.-H."/>
            <person name="Turgeon B."/>
            <person name="Goodwin S."/>
            <person name="Spatafora J."/>
            <person name="Crous P."/>
            <person name="Grigoriev I."/>
        </authorList>
    </citation>
    <scope>NUCLEOTIDE SEQUENCE</scope>
    <source>
        <strain evidence="4">CBS 207.26</strain>
    </source>
</reference>
<dbReference type="Proteomes" id="UP000800200">
    <property type="component" value="Unassembled WGS sequence"/>
</dbReference>
<dbReference type="GO" id="GO:0008061">
    <property type="term" value="F:chitin binding"/>
    <property type="evidence" value="ECO:0007669"/>
    <property type="project" value="UniProtKB-KW"/>
</dbReference>
<sequence>GAVAGCKKWYTVEAGDTCSSAEMAAGVPTGTLQNLNTGLGADCNNLWKGYSYCVG</sequence>
<dbReference type="CDD" id="cd00118">
    <property type="entry name" value="LysM"/>
    <property type="match status" value="1"/>
</dbReference>
<dbReference type="InterPro" id="IPR036779">
    <property type="entry name" value="LysM_dom_sf"/>
</dbReference>
<feature type="non-terminal residue" evidence="4">
    <location>
        <position position="55"/>
    </location>
</feature>
<keyword evidence="1" id="KW-0147">Chitin-binding</keyword>
<gene>
    <name evidence="4" type="ORF">K469DRAFT_448764</name>
</gene>
<dbReference type="EMBL" id="ML994731">
    <property type="protein sequence ID" value="KAF2175513.1"/>
    <property type="molecule type" value="Genomic_DNA"/>
</dbReference>
<dbReference type="OrthoDB" id="5985073at2759"/>
<protein>
    <submittedName>
        <fullName evidence="4">Carbohydrate-binding module family 50 protein</fullName>
    </submittedName>
</protein>
<feature type="non-terminal residue" evidence="4">
    <location>
        <position position="1"/>
    </location>
</feature>
<dbReference type="Gene3D" id="3.10.350.10">
    <property type="entry name" value="LysM domain"/>
    <property type="match status" value="1"/>
</dbReference>
<dbReference type="PROSITE" id="PS51782">
    <property type="entry name" value="LYSM"/>
    <property type="match status" value="1"/>
</dbReference>
<dbReference type="SMART" id="SM00257">
    <property type="entry name" value="LysM"/>
    <property type="match status" value="1"/>
</dbReference>
<evidence type="ECO:0000256" key="2">
    <source>
        <dbReference type="ARBA" id="ARBA00023026"/>
    </source>
</evidence>
<organism evidence="4 5">
    <name type="scientific">Zopfia rhizophila CBS 207.26</name>
    <dbReference type="NCBI Taxonomy" id="1314779"/>
    <lineage>
        <taxon>Eukaryota</taxon>
        <taxon>Fungi</taxon>
        <taxon>Dikarya</taxon>
        <taxon>Ascomycota</taxon>
        <taxon>Pezizomycotina</taxon>
        <taxon>Dothideomycetes</taxon>
        <taxon>Dothideomycetes incertae sedis</taxon>
        <taxon>Zopfiaceae</taxon>
        <taxon>Zopfia</taxon>
    </lineage>
</organism>
<keyword evidence="5" id="KW-1185">Reference proteome</keyword>
<evidence type="ECO:0000313" key="4">
    <source>
        <dbReference type="EMBL" id="KAF2175513.1"/>
    </source>
</evidence>
<name>A0A6A6D8W1_9PEZI</name>
<evidence type="ECO:0000313" key="5">
    <source>
        <dbReference type="Proteomes" id="UP000800200"/>
    </source>
</evidence>
<keyword evidence="2" id="KW-0843">Virulence</keyword>
<feature type="domain" description="LysM" evidence="3">
    <location>
        <begin position="8"/>
        <end position="54"/>
    </location>
</feature>
<dbReference type="InterPro" id="IPR052210">
    <property type="entry name" value="LysM1-like"/>
</dbReference>
<dbReference type="InterPro" id="IPR018392">
    <property type="entry name" value="LysM"/>
</dbReference>
<dbReference type="PANTHER" id="PTHR34997">
    <property type="entry name" value="AM15"/>
    <property type="match status" value="1"/>
</dbReference>
<dbReference type="SUPFAM" id="SSF54106">
    <property type="entry name" value="LysM domain"/>
    <property type="match status" value="1"/>
</dbReference>